<keyword evidence="1" id="KW-1133">Transmembrane helix</keyword>
<organism evidence="4">
    <name type="scientific">Hydrogenobacter sp</name>
    <dbReference type="NCBI Taxonomy" id="2152829"/>
    <lineage>
        <taxon>Bacteria</taxon>
        <taxon>Pseudomonadati</taxon>
        <taxon>Aquificota</taxon>
        <taxon>Aquificia</taxon>
        <taxon>Aquificales</taxon>
        <taxon>Aquificaceae</taxon>
        <taxon>Hydrogenobacter</taxon>
    </lineage>
</organism>
<evidence type="ECO:0000256" key="1">
    <source>
        <dbReference type="SAM" id="Phobius"/>
    </source>
</evidence>
<dbReference type="InterPro" id="IPR041489">
    <property type="entry name" value="PDZ_6"/>
</dbReference>
<proteinExistence type="predicted"/>
<name>A0A7C2VBX6_9AQUI</name>
<dbReference type="EMBL" id="DSFP01000043">
    <property type="protein sequence ID" value="HEW46064.1"/>
    <property type="molecule type" value="Genomic_DNA"/>
</dbReference>
<reference evidence="4" key="1">
    <citation type="journal article" date="2020" name="mSystems">
        <title>Genome- and Community-Level Interaction Insights into Carbon Utilization and Element Cycling Functions of Hydrothermarchaeota in Hydrothermal Sediment.</title>
        <authorList>
            <person name="Zhou Z."/>
            <person name="Liu Y."/>
            <person name="Xu W."/>
            <person name="Pan J."/>
            <person name="Luo Z.H."/>
            <person name="Li M."/>
        </authorList>
    </citation>
    <scope>NUCLEOTIDE SEQUENCE [LARGE SCALE GENOMIC DNA]</scope>
    <source>
        <strain evidence="4">SpSt-132</strain>
    </source>
</reference>
<dbReference type="Pfam" id="PF17820">
    <property type="entry name" value="PDZ_6"/>
    <property type="match status" value="1"/>
</dbReference>
<dbReference type="EMBL" id="DSFP01000067">
    <property type="protein sequence ID" value="HEW46617.1"/>
    <property type="molecule type" value="Genomic_DNA"/>
</dbReference>
<dbReference type="InterPro" id="IPR001478">
    <property type="entry name" value="PDZ"/>
</dbReference>
<protein>
    <submittedName>
        <fullName evidence="4">PDZ domain-containing protein</fullName>
    </submittedName>
</protein>
<sequence length="247" mass="27759">MLVFYPLILLPFFVLMLLYIWIAKDIKIVPPDLKKESIQVSSLFPKFESLYPKKEEKPTSIKLLATATGSVRLALIEVDGSTQTVRIGSGVKGYRVVDIERNYIVLSRDKNRLAVGFGFKSGEPPMQASKILSPTPQATNSLQASVSKEELQRITADPGVMFRQIRLVPFVQEGRTKGFLFEWIEPGSIFERAGIKPGDVLLSINNQEIKSGEDAFRILQVLRNENSIKLNLQRGNELIELLLRVEG</sequence>
<accession>A0A7C2VBX6</accession>
<keyword evidence="1" id="KW-0472">Membrane</keyword>
<keyword evidence="1" id="KW-0812">Transmembrane</keyword>
<dbReference type="Gene3D" id="2.30.42.10">
    <property type="match status" value="1"/>
</dbReference>
<dbReference type="SMART" id="SM00228">
    <property type="entry name" value="PDZ"/>
    <property type="match status" value="1"/>
</dbReference>
<gene>
    <name evidence="3" type="ORF">ENO47_05255</name>
    <name evidence="4" type="ORF">ENO47_08155</name>
</gene>
<feature type="domain" description="PDZ" evidence="2">
    <location>
        <begin position="158"/>
        <end position="236"/>
    </location>
</feature>
<dbReference type="InterPro" id="IPR036034">
    <property type="entry name" value="PDZ_sf"/>
</dbReference>
<comment type="caution">
    <text evidence="4">The sequence shown here is derived from an EMBL/GenBank/DDBJ whole genome shotgun (WGS) entry which is preliminary data.</text>
</comment>
<feature type="transmembrane region" description="Helical" evidence="1">
    <location>
        <begin position="6"/>
        <end position="23"/>
    </location>
</feature>
<evidence type="ECO:0000313" key="3">
    <source>
        <dbReference type="EMBL" id="HEW46064.1"/>
    </source>
</evidence>
<dbReference type="AlphaFoldDB" id="A0A7C2VBX6"/>
<evidence type="ECO:0000313" key="4">
    <source>
        <dbReference type="EMBL" id="HEW46617.1"/>
    </source>
</evidence>
<dbReference type="SUPFAM" id="SSF50156">
    <property type="entry name" value="PDZ domain-like"/>
    <property type="match status" value="1"/>
</dbReference>
<evidence type="ECO:0000259" key="2">
    <source>
        <dbReference type="SMART" id="SM00228"/>
    </source>
</evidence>